<dbReference type="GO" id="GO:0047661">
    <property type="term" value="F:amino-acid racemase activity"/>
    <property type="evidence" value="ECO:0007669"/>
    <property type="project" value="InterPro"/>
</dbReference>
<gene>
    <name evidence="3" type="ORF">GCM10007872_09470</name>
</gene>
<accession>A0AA37WB10</accession>
<protein>
    <submittedName>
        <fullName evidence="3">Aspartate racemase</fullName>
    </submittedName>
</protein>
<dbReference type="InterPro" id="IPR001920">
    <property type="entry name" value="Asp/Glu_race"/>
</dbReference>
<evidence type="ECO:0000313" key="4">
    <source>
        <dbReference type="Proteomes" id="UP001156708"/>
    </source>
</evidence>
<evidence type="ECO:0000313" key="3">
    <source>
        <dbReference type="EMBL" id="GLQ84039.1"/>
    </source>
</evidence>
<evidence type="ECO:0000256" key="1">
    <source>
        <dbReference type="ARBA" id="ARBA00007847"/>
    </source>
</evidence>
<dbReference type="PANTHER" id="PTHR21198">
    <property type="entry name" value="GLUTAMATE RACEMASE"/>
    <property type="match status" value="1"/>
</dbReference>
<dbReference type="RefSeq" id="WP_141350947.1">
    <property type="nucleotide sequence ID" value="NZ_BARA01000008.1"/>
</dbReference>
<organism evidence="3 4">
    <name type="scientific">Gluconobacter sphaericus NBRC 12467</name>
    <dbReference type="NCBI Taxonomy" id="1307951"/>
    <lineage>
        <taxon>Bacteria</taxon>
        <taxon>Pseudomonadati</taxon>
        <taxon>Pseudomonadota</taxon>
        <taxon>Alphaproteobacteria</taxon>
        <taxon>Acetobacterales</taxon>
        <taxon>Acetobacteraceae</taxon>
        <taxon>Gluconobacter</taxon>
    </lineage>
</organism>
<dbReference type="PANTHER" id="PTHR21198:SF7">
    <property type="entry name" value="ASPARTATE-GLUTAMATE RACEMASE FAMILY"/>
    <property type="match status" value="1"/>
</dbReference>
<proteinExistence type="inferred from homology"/>
<dbReference type="PROSITE" id="PS00924">
    <property type="entry name" value="ASP_GLU_RACEMASE_2"/>
    <property type="match status" value="1"/>
</dbReference>
<dbReference type="InterPro" id="IPR015942">
    <property type="entry name" value="Asp/Glu/hydantoin_racemase"/>
</dbReference>
<dbReference type="Pfam" id="PF01177">
    <property type="entry name" value="Asp_Glu_race"/>
    <property type="match status" value="1"/>
</dbReference>
<comment type="caution">
    <text evidence="3">The sequence shown here is derived from an EMBL/GenBank/DDBJ whole genome shotgun (WGS) entry which is preliminary data.</text>
</comment>
<dbReference type="SUPFAM" id="SSF53681">
    <property type="entry name" value="Aspartate/glutamate racemase"/>
    <property type="match status" value="2"/>
</dbReference>
<dbReference type="InterPro" id="IPR033134">
    <property type="entry name" value="Asp/Glu_racemase_AS_2"/>
</dbReference>
<dbReference type="Proteomes" id="UP001156708">
    <property type="component" value="Unassembled WGS sequence"/>
</dbReference>
<dbReference type="NCBIfam" id="TIGR00035">
    <property type="entry name" value="asp_race"/>
    <property type="match status" value="1"/>
</dbReference>
<dbReference type="AlphaFoldDB" id="A0AA37WB10"/>
<name>A0AA37WB10_9PROT</name>
<comment type="similarity">
    <text evidence="1">Belongs to the aspartate/glutamate racemases family.</text>
</comment>
<dbReference type="InterPro" id="IPR004380">
    <property type="entry name" value="Asp_race"/>
</dbReference>
<keyword evidence="4" id="KW-1185">Reference proteome</keyword>
<evidence type="ECO:0000256" key="2">
    <source>
        <dbReference type="ARBA" id="ARBA00023235"/>
    </source>
</evidence>
<dbReference type="EMBL" id="BSNZ01000007">
    <property type="protein sequence ID" value="GLQ84039.1"/>
    <property type="molecule type" value="Genomic_DNA"/>
</dbReference>
<sequence length="237" mass="25515">MDQSVKLIGVLGGMGPAATADFMGQVIANTSAKVDQEHIPLLIFSDPVIPDRSTSILDATAPSPLPMLQDHAVRLQRAGATALVIPCNTAHHFHSDIAAALNIPVLHIADAVCEDLGRMWSDGVRVQKVALMATAGTIMSGFYRQRLEKAGFVCMIPDVEEQLLINEIIRMVKGGDITAAIAPVREASRRLKARGADAVILGCTELPLLREAIEDILPYVDSTRSLAQACIRYVQQN</sequence>
<reference evidence="4" key="1">
    <citation type="journal article" date="2019" name="Int. J. Syst. Evol. Microbiol.">
        <title>The Global Catalogue of Microorganisms (GCM) 10K type strain sequencing project: providing services to taxonomists for standard genome sequencing and annotation.</title>
        <authorList>
            <consortium name="The Broad Institute Genomics Platform"/>
            <consortium name="The Broad Institute Genome Sequencing Center for Infectious Disease"/>
            <person name="Wu L."/>
            <person name="Ma J."/>
        </authorList>
    </citation>
    <scope>NUCLEOTIDE SEQUENCE [LARGE SCALE GENOMIC DNA]</scope>
    <source>
        <strain evidence="4">NBRC 12467</strain>
    </source>
</reference>
<dbReference type="Gene3D" id="3.40.50.1860">
    <property type="match status" value="2"/>
</dbReference>
<keyword evidence="2" id="KW-0413">Isomerase</keyword>